<dbReference type="STRING" id="68895.RR42_s1342"/>
<dbReference type="OrthoDB" id="8678477at2"/>
<evidence type="ECO:0000256" key="1">
    <source>
        <dbReference type="ARBA" id="ARBA00006987"/>
    </source>
</evidence>
<evidence type="ECO:0000313" key="3">
    <source>
        <dbReference type="EMBL" id="AJG22930.1"/>
    </source>
</evidence>
<proteinExistence type="inferred from homology"/>
<dbReference type="EMBL" id="CP010537">
    <property type="protein sequence ID" value="AJG22930.1"/>
    <property type="molecule type" value="Genomic_DNA"/>
</dbReference>
<dbReference type="InterPro" id="IPR042100">
    <property type="entry name" value="Bug_dom1"/>
</dbReference>
<keyword evidence="4" id="KW-1185">Reference proteome</keyword>
<keyword evidence="2" id="KW-0732">Signal</keyword>
<dbReference type="PANTHER" id="PTHR42928:SF5">
    <property type="entry name" value="BLR1237 PROTEIN"/>
    <property type="match status" value="1"/>
</dbReference>
<sequence length="329" mass="34688">MTAKRFPALAAAALAMAVTALALVPAAARADDYPNRPIKLIVPFPPGGGNDNVARPIAQKLSDALGQQVIIDNRPGAGTMIGAEAAAHAAPDGYTLFLGSIASHAISPNLYARVPYDPVKDFEPVSLLASAPTLLVVNTHTPYKTVKDVLVAAKASPGKLTYGSAGSGTPPHLSGEIFRSQAGIDLLHVPYKGGSGLLPDVIAGRIDMIFDTAASAMPHVRSGNLRAIAIARATRQPDLPDVPTFAEQGFPKFQTSGWYGILAPAKTPKPVIDKLYAALQKAMVQPEVTSRLKTLGVDSIVSTPQEFGTFIRAELDKYKQVIRQADIKE</sequence>
<dbReference type="RefSeq" id="WP_052495003.1">
    <property type="nucleotide sequence ID" value="NZ_CP010537.1"/>
</dbReference>
<feature type="chain" id="PRO_5002173914" evidence="2">
    <location>
        <begin position="23"/>
        <end position="329"/>
    </location>
</feature>
<dbReference type="Gene3D" id="3.40.190.150">
    <property type="entry name" value="Bordetella uptake gene, domain 1"/>
    <property type="match status" value="1"/>
</dbReference>
<dbReference type="Proteomes" id="UP000031843">
    <property type="component" value="Chromosome secondary"/>
</dbReference>
<evidence type="ECO:0000313" key="4">
    <source>
        <dbReference type="Proteomes" id="UP000031843"/>
    </source>
</evidence>
<protein>
    <submittedName>
        <fullName evidence="3">Tricarboxylate transport protein TctC</fullName>
    </submittedName>
</protein>
<accession>A0A0C4YK15</accession>
<dbReference type="SUPFAM" id="SSF53850">
    <property type="entry name" value="Periplasmic binding protein-like II"/>
    <property type="match status" value="1"/>
</dbReference>
<dbReference type="AlphaFoldDB" id="A0A0C4YK15"/>
<dbReference type="Gene3D" id="3.40.190.10">
    <property type="entry name" value="Periplasmic binding protein-like II"/>
    <property type="match status" value="1"/>
</dbReference>
<dbReference type="PIRSF" id="PIRSF017082">
    <property type="entry name" value="YflP"/>
    <property type="match status" value="1"/>
</dbReference>
<comment type="similarity">
    <text evidence="1">Belongs to the UPF0065 (bug) family.</text>
</comment>
<dbReference type="CDD" id="cd13578">
    <property type="entry name" value="PBP2_Bug27"/>
    <property type="match status" value="1"/>
</dbReference>
<gene>
    <name evidence="3" type="ORF">RR42_s1342</name>
</gene>
<evidence type="ECO:0000256" key="2">
    <source>
        <dbReference type="SAM" id="SignalP"/>
    </source>
</evidence>
<dbReference type="InterPro" id="IPR005064">
    <property type="entry name" value="BUG"/>
</dbReference>
<dbReference type="Pfam" id="PF03401">
    <property type="entry name" value="TctC"/>
    <property type="match status" value="1"/>
</dbReference>
<dbReference type="KEGG" id="cbw:RR42_s1342"/>
<name>A0A0C4YK15_9BURK</name>
<organism evidence="3 4">
    <name type="scientific">Cupriavidus basilensis</name>
    <dbReference type="NCBI Taxonomy" id="68895"/>
    <lineage>
        <taxon>Bacteria</taxon>
        <taxon>Pseudomonadati</taxon>
        <taxon>Pseudomonadota</taxon>
        <taxon>Betaproteobacteria</taxon>
        <taxon>Burkholderiales</taxon>
        <taxon>Burkholderiaceae</taxon>
        <taxon>Cupriavidus</taxon>
    </lineage>
</organism>
<dbReference type="PANTHER" id="PTHR42928">
    <property type="entry name" value="TRICARBOXYLATE-BINDING PROTEIN"/>
    <property type="match status" value="1"/>
</dbReference>
<reference evidence="3 4" key="1">
    <citation type="journal article" date="2015" name="Genome Announc.">
        <title>Complete Genome Sequence of Cupriavidus basilensis 4G11, Isolated from the Oak Ridge Field Research Center Site.</title>
        <authorList>
            <person name="Ray J."/>
            <person name="Waters R.J."/>
            <person name="Skerker J.M."/>
            <person name="Kuehl J.V."/>
            <person name="Price M.N."/>
            <person name="Huang J."/>
            <person name="Chakraborty R."/>
            <person name="Arkin A.P."/>
            <person name="Deutschbauer A."/>
        </authorList>
    </citation>
    <scope>NUCLEOTIDE SEQUENCE [LARGE SCALE GENOMIC DNA]</scope>
    <source>
        <strain evidence="3">4G11</strain>
    </source>
</reference>
<feature type="signal peptide" evidence="2">
    <location>
        <begin position="1"/>
        <end position="22"/>
    </location>
</feature>